<feature type="transmembrane region" description="Helical" evidence="8">
    <location>
        <begin position="336"/>
        <end position="359"/>
    </location>
</feature>
<protein>
    <submittedName>
        <fullName evidence="10">MnhD-like Na(+)/H(+) antiporter subunit D</fullName>
    </submittedName>
</protein>
<evidence type="ECO:0000256" key="4">
    <source>
        <dbReference type="ARBA" id="ARBA00022989"/>
    </source>
</evidence>
<dbReference type="EMBL" id="JARJFB010000023">
    <property type="protein sequence ID" value="MEA0970517.1"/>
    <property type="molecule type" value="Genomic_DNA"/>
</dbReference>
<dbReference type="RefSeq" id="WP_322776420.1">
    <property type="nucleotide sequence ID" value="NZ_JARJFB010000023.1"/>
</dbReference>
<dbReference type="Pfam" id="PF00361">
    <property type="entry name" value="Proton_antipo_M"/>
    <property type="match status" value="1"/>
</dbReference>
<gene>
    <name evidence="10" type="ORF">Megvenef_00483</name>
</gene>
<feature type="transmembrane region" description="Helical" evidence="8">
    <location>
        <begin position="63"/>
        <end position="83"/>
    </location>
</feature>
<feature type="transmembrane region" description="Helical" evidence="8">
    <location>
        <begin position="245"/>
        <end position="262"/>
    </location>
</feature>
<keyword evidence="5" id="KW-0560">Oxidoreductase</keyword>
<keyword evidence="11" id="KW-1185">Reference proteome</keyword>
<evidence type="ECO:0000313" key="10">
    <source>
        <dbReference type="EMBL" id="MEA0970517.1"/>
    </source>
</evidence>
<feature type="transmembrane region" description="Helical" evidence="8">
    <location>
        <begin position="443"/>
        <end position="463"/>
    </location>
</feature>
<feature type="transmembrane region" description="Helical" evidence="8">
    <location>
        <begin position="144"/>
        <end position="163"/>
    </location>
</feature>
<dbReference type="PANTHER" id="PTHR42682:SF4">
    <property type="entry name" value="NADH-UBIQUINONE_PLASTOQUINONE"/>
    <property type="match status" value="1"/>
</dbReference>
<feature type="transmembrane region" description="Helical" evidence="8">
    <location>
        <begin position="269"/>
        <end position="291"/>
    </location>
</feature>
<feature type="transmembrane region" description="Helical" evidence="8">
    <location>
        <begin position="183"/>
        <end position="207"/>
    </location>
</feature>
<feature type="transmembrane region" description="Helical" evidence="8">
    <location>
        <begin position="90"/>
        <end position="109"/>
    </location>
</feature>
<feature type="domain" description="NADH:quinone oxidoreductase/Mrp antiporter transmembrane" evidence="9">
    <location>
        <begin position="108"/>
        <end position="362"/>
    </location>
</feature>
<evidence type="ECO:0000256" key="3">
    <source>
        <dbReference type="ARBA" id="ARBA00022692"/>
    </source>
</evidence>
<dbReference type="InterPro" id="IPR052175">
    <property type="entry name" value="ComplexI-like_HydComp"/>
</dbReference>
<evidence type="ECO:0000259" key="9">
    <source>
        <dbReference type="Pfam" id="PF00361"/>
    </source>
</evidence>
<feature type="transmembrane region" description="Helical" evidence="8">
    <location>
        <begin position="371"/>
        <end position="389"/>
    </location>
</feature>
<evidence type="ECO:0000256" key="1">
    <source>
        <dbReference type="ARBA" id="ARBA00004651"/>
    </source>
</evidence>
<feature type="transmembrane region" description="Helical" evidence="8">
    <location>
        <begin position="297"/>
        <end position="324"/>
    </location>
</feature>
<proteinExistence type="predicted"/>
<evidence type="ECO:0000256" key="2">
    <source>
        <dbReference type="ARBA" id="ARBA00022475"/>
    </source>
</evidence>
<comment type="subcellular location">
    <subcellularLocation>
        <location evidence="1">Cell membrane</location>
        <topology evidence="1">Multi-pass membrane protein</topology>
    </subcellularLocation>
    <subcellularLocation>
        <location evidence="7">Membrane</location>
        <topology evidence="7">Multi-pass membrane protein</topology>
    </subcellularLocation>
</comment>
<comment type="caution">
    <text evidence="10">The sequence shown here is derived from an EMBL/GenBank/DDBJ whole genome shotgun (WGS) entry which is preliminary data.</text>
</comment>
<evidence type="ECO:0000256" key="8">
    <source>
        <dbReference type="SAM" id="Phobius"/>
    </source>
</evidence>
<keyword evidence="4 8" id="KW-1133">Transmembrane helix</keyword>
<keyword evidence="3 7" id="KW-0812">Transmembrane</keyword>
<feature type="transmembrane region" description="Helical" evidence="8">
    <location>
        <begin position="410"/>
        <end position="431"/>
    </location>
</feature>
<reference evidence="10 11" key="1">
    <citation type="submission" date="2023-03" db="EMBL/GenBank/DDBJ databases">
        <title>Host association and intracellularity evolved multiple times independently in the Rickettsiales.</title>
        <authorList>
            <person name="Castelli M."/>
            <person name="Nardi T."/>
            <person name="Gammuto L."/>
            <person name="Bellinzona G."/>
            <person name="Sabaneyeva E."/>
            <person name="Potekhin A."/>
            <person name="Serra V."/>
            <person name="Petroni G."/>
            <person name="Sassera D."/>
        </authorList>
    </citation>
    <scope>NUCLEOTIDE SEQUENCE [LARGE SCALE GENOMIC DNA]</scope>
    <source>
        <strain evidence="10 11">Sr 2-6</strain>
    </source>
</reference>
<evidence type="ECO:0000256" key="7">
    <source>
        <dbReference type="RuleBase" id="RU000320"/>
    </source>
</evidence>
<name>A0ABU5NBF5_9RICK</name>
<keyword evidence="6 8" id="KW-0472">Membrane</keyword>
<evidence type="ECO:0000256" key="6">
    <source>
        <dbReference type="ARBA" id="ARBA00023136"/>
    </source>
</evidence>
<feature type="transmembrane region" description="Helical" evidence="8">
    <location>
        <begin position="528"/>
        <end position="546"/>
    </location>
</feature>
<dbReference type="PANTHER" id="PTHR42682">
    <property type="entry name" value="HYDROGENASE-4 COMPONENT F"/>
    <property type="match status" value="1"/>
</dbReference>
<evidence type="ECO:0000313" key="11">
    <source>
        <dbReference type="Proteomes" id="UP001291687"/>
    </source>
</evidence>
<organism evidence="10 11">
    <name type="scientific">Candidatus Megaera venefica</name>
    <dbReference type="NCBI Taxonomy" id="2055910"/>
    <lineage>
        <taxon>Bacteria</taxon>
        <taxon>Pseudomonadati</taxon>
        <taxon>Pseudomonadota</taxon>
        <taxon>Alphaproteobacteria</taxon>
        <taxon>Rickettsiales</taxon>
        <taxon>Rickettsiaceae</taxon>
        <taxon>Candidatus Megaera</taxon>
    </lineage>
</organism>
<dbReference type="InterPro" id="IPR001750">
    <property type="entry name" value="ND/Mrp_TM"/>
</dbReference>
<accession>A0ABU5NBF5</accession>
<feature type="transmembrane region" description="Helical" evidence="8">
    <location>
        <begin position="219"/>
        <end position="239"/>
    </location>
</feature>
<feature type="transmembrane region" description="Helical" evidence="8">
    <location>
        <begin position="115"/>
        <end position="132"/>
    </location>
</feature>
<sequence length="547" mass="61309">MYHHPAFIVLAFIVGLIATRKQEKIFRYIAIFMPIAALISIYIMPPQVIFDLFKTEIIWDGSFYNKLIGFAFCIVLIAANLYSIGQNKKLEIILGSAYAASSLLCLFAGDFLSLFIGLELMMLFSSSIIFIGEGRFSIRSAKKYFITHFTSSSLILLGIVHIISKSKSLTLISITSLMSNPEYSNVVLIMMLIGLLINIAAFPFSGWMVNYYQNASTSGFIYLISFTTKLSLLLILKLFSGLLALKYVGIMMILYASIKAILENNILKLLCYLSIMAMGLMLMGISIGSFVAINSVIYYLFIHILYKASLSLCTASVIDSIGIIDCSDLKKISNNTIVLSSIISIAMMISLPGTSALQIKSAISHLFSGDVFYLAPILLSLITVYSLPWKNCFKKHVANQRILLNNYTQASLILMSFVLICVGLFGSKLLFLTNGTTFDYPVMFSFDSLKQLIIISLGFYLALKYKIKKFHTESINLIEWFGKIFLQLHSWWFSKSNEDPPITESWSIDSLEHQISTKLTVIHNQKTAIFIVFIVFLTTLITLLLLA</sequence>
<keyword evidence="2" id="KW-1003">Cell membrane</keyword>
<dbReference type="Proteomes" id="UP001291687">
    <property type="component" value="Unassembled WGS sequence"/>
</dbReference>
<feature type="transmembrane region" description="Helical" evidence="8">
    <location>
        <begin position="25"/>
        <end position="43"/>
    </location>
</feature>
<evidence type="ECO:0000256" key="5">
    <source>
        <dbReference type="ARBA" id="ARBA00023002"/>
    </source>
</evidence>